<evidence type="ECO:0000256" key="2">
    <source>
        <dbReference type="SAM" id="Phobius"/>
    </source>
</evidence>
<evidence type="ECO:0000313" key="3">
    <source>
        <dbReference type="EMBL" id="MBW75152.1"/>
    </source>
</evidence>
<feature type="transmembrane region" description="Helical" evidence="2">
    <location>
        <begin position="124"/>
        <end position="146"/>
    </location>
</feature>
<sequence length="147" mass="15728">MLLQSYMPAPVKSACLLAVGWHTLGIMLALGFWGGNGAYSSERGTSAQKSGKSASSDYSPETQVPSVSASRHLEGITRASKGRKSILPPLGRSTRSISYVVVAPRGLLWLSCGCCVFPDFDINFFFVLYRCVCLSSLSLSLSVSLVI</sequence>
<keyword evidence="2" id="KW-0472">Membrane</keyword>
<accession>A0A2M4DC43</accession>
<protein>
    <submittedName>
        <fullName evidence="3">Uncharacterized protein</fullName>
    </submittedName>
</protein>
<keyword evidence="2" id="KW-0812">Transmembrane</keyword>
<reference evidence="3" key="1">
    <citation type="submission" date="2018-01" db="EMBL/GenBank/DDBJ databases">
        <title>An insight into the sialome of Amazonian anophelines.</title>
        <authorList>
            <person name="Ribeiro J.M."/>
            <person name="Scarpassa V."/>
            <person name="Calvo E."/>
        </authorList>
    </citation>
    <scope>NUCLEOTIDE SEQUENCE</scope>
</reference>
<organism evidence="3">
    <name type="scientific">Anopheles darlingi</name>
    <name type="common">Mosquito</name>
    <dbReference type="NCBI Taxonomy" id="43151"/>
    <lineage>
        <taxon>Eukaryota</taxon>
        <taxon>Metazoa</taxon>
        <taxon>Ecdysozoa</taxon>
        <taxon>Arthropoda</taxon>
        <taxon>Hexapoda</taxon>
        <taxon>Insecta</taxon>
        <taxon>Pterygota</taxon>
        <taxon>Neoptera</taxon>
        <taxon>Endopterygota</taxon>
        <taxon>Diptera</taxon>
        <taxon>Nematocera</taxon>
        <taxon>Culicoidea</taxon>
        <taxon>Culicidae</taxon>
        <taxon>Anophelinae</taxon>
        <taxon>Anopheles</taxon>
    </lineage>
</organism>
<dbReference type="EMBL" id="GGFL01010974">
    <property type="protein sequence ID" value="MBW75152.1"/>
    <property type="molecule type" value="Transcribed_RNA"/>
</dbReference>
<feature type="transmembrane region" description="Helical" evidence="2">
    <location>
        <begin position="12"/>
        <end position="33"/>
    </location>
</feature>
<name>A0A2M4DC43_ANODA</name>
<feature type="compositionally biased region" description="Polar residues" evidence="1">
    <location>
        <begin position="43"/>
        <end position="69"/>
    </location>
</feature>
<feature type="region of interest" description="Disordered" evidence="1">
    <location>
        <begin position="43"/>
        <end position="76"/>
    </location>
</feature>
<keyword evidence="2" id="KW-1133">Transmembrane helix</keyword>
<evidence type="ECO:0000256" key="1">
    <source>
        <dbReference type="SAM" id="MobiDB-lite"/>
    </source>
</evidence>
<dbReference type="AlphaFoldDB" id="A0A2M4DC43"/>
<proteinExistence type="predicted"/>